<accession>A0A367P6U2</accession>
<dbReference type="CDD" id="cd00093">
    <property type="entry name" value="HTH_XRE"/>
    <property type="match status" value="2"/>
</dbReference>
<dbReference type="Pfam" id="PF01381">
    <property type="entry name" value="HTH_3"/>
    <property type="match status" value="2"/>
</dbReference>
<dbReference type="AlphaFoldDB" id="A0A367P6U2"/>
<name>A0A367P6U2_CUPNE</name>
<dbReference type="Gene3D" id="1.10.260.40">
    <property type="entry name" value="lambda repressor-like DNA-binding domains"/>
    <property type="match status" value="2"/>
</dbReference>
<evidence type="ECO:0000256" key="2">
    <source>
        <dbReference type="ARBA" id="ARBA00023125"/>
    </source>
</evidence>
<dbReference type="InterPro" id="IPR001387">
    <property type="entry name" value="Cro/C1-type_HTH"/>
</dbReference>
<dbReference type="InterPro" id="IPR050807">
    <property type="entry name" value="TransReg_Diox_bact_type"/>
</dbReference>
<evidence type="ECO:0000313" key="5">
    <source>
        <dbReference type="EMBL" id="RCJ03551.1"/>
    </source>
</evidence>
<dbReference type="EMBL" id="QDHA01000146">
    <property type="protein sequence ID" value="RCJ03551.1"/>
    <property type="molecule type" value="Genomic_DNA"/>
</dbReference>
<evidence type="ECO:0000259" key="4">
    <source>
        <dbReference type="PROSITE" id="PS50943"/>
    </source>
</evidence>
<feature type="domain" description="HTH cro/C1-type" evidence="4">
    <location>
        <begin position="12"/>
        <end position="66"/>
    </location>
</feature>
<keyword evidence="2" id="KW-0238">DNA-binding</keyword>
<keyword evidence="3" id="KW-0804">Transcription</keyword>
<evidence type="ECO:0000256" key="3">
    <source>
        <dbReference type="ARBA" id="ARBA00023163"/>
    </source>
</evidence>
<reference evidence="5 6" key="1">
    <citation type="submission" date="2018-04" db="EMBL/GenBank/DDBJ databases">
        <title>Cupriavidus necator CR12 genome sequencing and assembly.</title>
        <authorList>
            <person name="Ben Fekih I."/>
            <person name="Mazhar H.S."/>
            <person name="Bello S.K."/>
            <person name="Rensing C."/>
        </authorList>
    </citation>
    <scope>NUCLEOTIDE SEQUENCE [LARGE SCALE GENOMIC DNA]</scope>
    <source>
        <strain evidence="5 6">CR12</strain>
    </source>
</reference>
<evidence type="ECO:0000256" key="1">
    <source>
        <dbReference type="ARBA" id="ARBA00023015"/>
    </source>
</evidence>
<sequence>MTSLRQTFAQNLRKYRELRGYTQDALAAVIEVDRTAVSRIERLAPNLTLEKVISLGQALDVHPSQLLTSASSEEHQSIRRYSGVKDVSATVRALRTDMKLSQRQLGDKVGLDRNHVSRIETGEANLALDTLERVIKALGADITKVLG</sequence>
<protein>
    <submittedName>
        <fullName evidence="5">Transcriptional regulator</fullName>
    </submittedName>
</protein>
<proteinExistence type="predicted"/>
<organism evidence="5 6">
    <name type="scientific">Cupriavidus necator</name>
    <name type="common">Alcaligenes eutrophus</name>
    <name type="synonym">Ralstonia eutropha</name>
    <dbReference type="NCBI Taxonomy" id="106590"/>
    <lineage>
        <taxon>Bacteria</taxon>
        <taxon>Pseudomonadati</taxon>
        <taxon>Pseudomonadota</taxon>
        <taxon>Betaproteobacteria</taxon>
        <taxon>Burkholderiales</taxon>
        <taxon>Burkholderiaceae</taxon>
        <taxon>Cupriavidus</taxon>
    </lineage>
</organism>
<dbReference type="InterPro" id="IPR010982">
    <property type="entry name" value="Lambda_DNA-bd_dom_sf"/>
</dbReference>
<evidence type="ECO:0000313" key="6">
    <source>
        <dbReference type="Proteomes" id="UP000253501"/>
    </source>
</evidence>
<dbReference type="RefSeq" id="WP_114136187.1">
    <property type="nucleotide sequence ID" value="NZ_CAXUOZ020000002.1"/>
</dbReference>
<dbReference type="PANTHER" id="PTHR46797:SF23">
    <property type="entry name" value="HTH-TYPE TRANSCRIPTIONAL REGULATOR SUTR"/>
    <property type="match status" value="1"/>
</dbReference>
<dbReference type="GO" id="GO:0003677">
    <property type="term" value="F:DNA binding"/>
    <property type="evidence" value="ECO:0007669"/>
    <property type="project" value="UniProtKB-KW"/>
</dbReference>
<dbReference type="GO" id="GO:0003700">
    <property type="term" value="F:DNA-binding transcription factor activity"/>
    <property type="evidence" value="ECO:0007669"/>
    <property type="project" value="TreeGrafter"/>
</dbReference>
<feature type="domain" description="HTH cro/C1-type" evidence="4">
    <location>
        <begin position="91"/>
        <end position="145"/>
    </location>
</feature>
<keyword evidence="1" id="KW-0805">Transcription regulation</keyword>
<dbReference type="GO" id="GO:0005829">
    <property type="term" value="C:cytosol"/>
    <property type="evidence" value="ECO:0007669"/>
    <property type="project" value="TreeGrafter"/>
</dbReference>
<dbReference type="Proteomes" id="UP000253501">
    <property type="component" value="Unassembled WGS sequence"/>
</dbReference>
<dbReference type="SMART" id="SM00530">
    <property type="entry name" value="HTH_XRE"/>
    <property type="match status" value="2"/>
</dbReference>
<comment type="caution">
    <text evidence="5">The sequence shown here is derived from an EMBL/GenBank/DDBJ whole genome shotgun (WGS) entry which is preliminary data.</text>
</comment>
<dbReference type="PANTHER" id="PTHR46797">
    <property type="entry name" value="HTH-TYPE TRANSCRIPTIONAL REGULATOR"/>
    <property type="match status" value="1"/>
</dbReference>
<dbReference type="SUPFAM" id="SSF47413">
    <property type="entry name" value="lambda repressor-like DNA-binding domains"/>
    <property type="match status" value="2"/>
</dbReference>
<gene>
    <name evidence="5" type="ORF">DDK22_36700</name>
</gene>
<dbReference type="PROSITE" id="PS50943">
    <property type="entry name" value="HTH_CROC1"/>
    <property type="match status" value="2"/>
</dbReference>